<evidence type="ECO:0000313" key="2">
    <source>
        <dbReference type="Proteomes" id="UP001283361"/>
    </source>
</evidence>
<reference evidence="1" key="1">
    <citation type="journal article" date="2023" name="G3 (Bethesda)">
        <title>A reference genome for the long-term kleptoplast-retaining sea slug Elysia crispata morphotype clarki.</title>
        <authorList>
            <person name="Eastman K.E."/>
            <person name="Pendleton A.L."/>
            <person name="Shaikh M.A."/>
            <person name="Suttiyut T."/>
            <person name="Ogas R."/>
            <person name="Tomko P."/>
            <person name="Gavelis G."/>
            <person name="Widhalm J.R."/>
            <person name="Wisecaver J.H."/>
        </authorList>
    </citation>
    <scope>NUCLEOTIDE SEQUENCE</scope>
    <source>
        <strain evidence="1">ECLA1</strain>
    </source>
</reference>
<keyword evidence="2" id="KW-1185">Reference proteome</keyword>
<protein>
    <submittedName>
        <fullName evidence="1">Uncharacterized protein</fullName>
    </submittedName>
</protein>
<gene>
    <name evidence="1" type="ORF">RRG08_024969</name>
</gene>
<organism evidence="1 2">
    <name type="scientific">Elysia crispata</name>
    <name type="common">lettuce slug</name>
    <dbReference type="NCBI Taxonomy" id="231223"/>
    <lineage>
        <taxon>Eukaryota</taxon>
        <taxon>Metazoa</taxon>
        <taxon>Spiralia</taxon>
        <taxon>Lophotrochozoa</taxon>
        <taxon>Mollusca</taxon>
        <taxon>Gastropoda</taxon>
        <taxon>Heterobranchia</taxon>
        <taxon>Euthyneura</taxon>
        <taxon>Panpulmonata</taxon>
        <taxon>Sacoglossa</taxon>
        <taxon>Placobranchoidea</taxon>
        <taxon>Plakobranchidae</taxon>
        <taxon>Elysia</taxon>
    </lineage>
</organism>
<comment type="caution">
    <text evidence="1">The sequence shown here is derived from an EMBL/GenBank/DDBJ whole genome shotgun (WGS) entry which is preliminary data.</text>
</comment>
<accession>A0AAE1ATM6</accession>
<dbReference type="EMBL" id="JAWDGP010001278">
    <property type="protein sequence ID" value="KAK3793136.1"/>
    <property type="molecule type" value="Genomic_DNA"/>
</dbReference>
<evidence type="ECO:0000313" key="1">
    <source>
        <dbReference type="EMBL" id="KAK3793136.1"/>
    </source>
</evidence>
<sequence>MFRFRRSRGKKAEGSSLLLSSLRQTTGFLTGVAGKLCHLSGYTVLQHSNSTSVLIMRVYYALSAHVEVLQGSILFFNLDPIKR</sequence>
<dbReference type="Proteomes" id="UP001283361">
    <property type="component" value="Unassembled WGS sequence"/>
</dbReference>
<name>A0AAE1ATM6_9GAST</name>
<dbReference type="AlphaFoldDB" id="A0AAE1ATM6"/>
<proteinExistence type="predicted"/>